<comment type="caution">
    <text evidence="1">The sequence shown here is derived from an EMBL/GenBank/DDBJ whole genome shotgun (WGS) entry which is preliminary data.</text>
</comment>
<dbReference type="PANTHER" id="PTHR47169:SF2">
    <property type="entry name" value="OS01G0541250 PROTEIN"/>
    <property type="match status" value="1"/>
</dbReference>
<name>A0A225WB12_9STRA</name>
<gene>
    <name evidence="1" type="ORF">PHMEG_00012110</name>
</gene>
<dbReference type="PANTHER" id="PTHR47169">
    <property type="entry name" value="OS01G0541250 PROTEIN"/>
    <property type="match status" value="1"/>
</dbReference>
<organism evidence="1 2">
    <name type="scientific">Phytophthora megakarya</name>
    <dbReference type="NCBI Taxonomy" id="4795"/>
    <lineage>
        <taxon>Eukaryota</taxon>
        <taxon>Sar</taxon>
        <taxon>Stramenopiles</taxon>
        <taxon>Oomycota</taxon>
        <taxon>Peronosporomycetes</taxon>
        <taxon>Peronosporales</taxon>
        <taxon>Peronosporaceae</taxon>
        <taxon>Phytophthora</taxon>
    </lineage>
</organism>
<reference evidence="2" key="1">
    <citation type="submission" date="2017-03" db="EMBL/GenBank/DDBJ databases">
        <title>Phytopthora megakarya and P. palmivora, two closely related causual agents of cacao black pod achieved similar genome size and gene model numbers by different mechanisms.</title>
        <authorList>
            <person name="Ali S."/>
            <person name="Shao J."/>
            <person name="Larry D.J."/>
            <person name="Kronmiller B."/>
            <person name="Shen D."/>
            <person name="Strem M.D."/>
            <person name="Melnick R.L."/>
            <person name="Guiltinan M.J."/>
            <person name="Tyler B.M."/>
            <person name="Meinhardt L.W."/>
            <person name="Bailey B.A."/>
        </authorList>
    </citation>
    <scope>NUCLEOTIDE SEQUENCE [LARGE SCALE GENOMIC DNA]</scope>
    <source>
        <strain evidence="2">zdho120</strain>
    </source>
</reference>
<dbReference type="Proteomes" id="UP000198211">
    <property type="component" value="Unassembled WGS sequence"/>
</dbReference>
<accession>A0A225WB12</accession>
<dbReference type="OrthoDB" id="10590357at2759"/>
<dbReference type="EMBL" id="NBNE01001343">
    <property type="protein sequence ID" value="OWZ14418.1"/>
    <property type="molecule type" value="Genomic_DNA"/>
</dbReference>
<evidence type="ECO:0000313" key="1">
    <source>
        <dbReference type="EMBL" id="OWZ14418.1"/>
    </source>
</evidence>
<dbReference type="AlphaFoldDB" id="A0A225WB12"/>
<protein>
    <submittedName>
        <fullName evidence="1">Uncharacterized protein</fullName>
    </submittedName>
</protein>
<evidence type="ECO:0000313" key="2">
    <source>
        <dbReference type="Proteomes" id="UP000198211"/>
    </source>
</evidence>
<keyword evidence="2" id="KW-1185">Reference proteome</keyword>
<sequence length="114" mass="13308">MIQRYEQLAQMMDGIYALRYSLRICEECPRNIDELIKCIIASYQKPQHDTLEDTFVSLEKVMECIIQDLGNNSYKRPHMCKKKLRRAGLLLKNYKCNATAYLEGAAYHLWALGT</sequence>
<proteinExistence type="predicted"/>